<comment type="caution">
    <text evidence="3">The sequence shown here is derived from an EMBL/GenBank/DDBJ whole genome shotgun (WGS) entry which is preliminary data.</text>
</comment>
<name>W7D0I3_9LIST</name>
<dbReference type="InterPro" id="IPR000182">
    <property type="entry name" value="GNAT_dom"/>
</dbReference>
<feature type="domain" description="N-acetyltransferase" evidence="2">
    <location>
        <begin position="1"/>
        <end position="131"/>
    </location>
</feature>
<dbReference type="AlphaFoldDB" id="W7D0I3"/>
<evidence type="ECO:0000259" key="2">
    <source>
        <dbReference type="PROSITE" id="PS51186"/>
    </source>
</evidence>
<gene>
    <name evidence="3" type="ORF">PRIP_05653</name>
</gene>
<dbReference type="PROSITE" id="PS51186">
    <property type="entry name" value="GNAT"/>
    <property type="match status" value="1"/>
</dbReference>
<dbReference type="RefSeq" id="WP_036099948.1">
    <property type="nucleotide sequence ID" value="NZ_AODL01000007.1"/>
</dbReference>
<proteinExistence type="predicted"/>
<dbReference type="SUPFAM" id="SSF55729">
    <property type="entry name" value="Acyl-CoA N-acyltransferases (Nat)"/>
    <property type="match status" value="1"/>
</dbReference>
<dbReference type="OrthoDB" id="162775at2"/>
<dbReference type="EMBL" id="AODL01000007">
    <property type="protein sequence ID" value="EUJ45319.1"/>
    <property type="molecule type" value="Genomic_DNA"/>
</dbReference>
<keyword evidence="1 3" id="KW-0808">Transferase</keyword>
<dbReference type="GO" id="GO:0008080">
    <property type="term" value="F:N-acetyltransferase activity"/>
    <property type="evidence" value="ECO:0007669"/>
    <property type="project" value="InterPro"/>
</dbReference>
<dbReference type="Gene3D" id="3.40.630.30">
    <property type="match status" value="1"/>
</dbReference>
<sequence>MQIVRWTENDVIPYDLLFLADPDKDIIDSYFFQSDVFLLKLDKDIIGIVCIQSRMNTSEIRNISISPAYQGAQYGTSLIKYTMQHAKKMHADVLLVKTANSSFQALAFYKKIGFEIIGSIPNYFVENYTQPIWENGIQAQDQIILALNMHE</sequence>
<evidence type="ECO:0000313" key="3">
    <source>
        <dbReference type="EMBL" id="EUJ45319.1"/>
    </source>
</evidence>
<organism evidence="3 4">
    <name type="scientific">Listeria riparia FSL S10-1204</name>
    <dbReference type="NCBI Taxonomy" id="1265816"/>
    <lineage>
        <taxon>Bacteria</taxon>
        <taxon>Bacillati</taxon>
        <taxon>Bacillota</taxon>
        <taxon>Bacilli</taxon>
        <taxon>Bacillales</taxon>
        <taxon>Listeriaceae</taxon>
        <taxon>Listeria</taxon>
    </lineage>
</organism>
<dbReference type="InterPro" id="IPR050769">
    <property type="entry name" value="NAT_camello-type"/>
</dbReference>
<evidence type="ECO:0000313" key="4">
    <source>
        <dbReference type="Proteomes" id="UP000019248"/>
    </source>
</evidence>
<evidence type="ECO:0000256" key="1">
    <source>
        <dbReference type="ARBA" id="ARBA00022679"/>
    </source>
</evidence>
<reference evidence="3 4" key="1">
    <citation type="journal article" date="2014" name="Int. J. Syst. Evol. Microbiol.">
        <title>Listeria floridensis sp. nov., Listeria aquatica sp. nov., Listeria cornellensis sp. nov., Listeria riparia sp. nov. and Listeria grandensis sp. nov., from agricultural and natural environments.</title>
        <authorList>
            <person name="den Bakker H.C."/>
            <person name="Warchocki S."/>
            <person name="Wright E.M."/>
            <person name="Allred A.F."/>
            <person name="Ahlstrom C."/>
            <person name="Manuel C.S."/>
            <person name="Stasiewicz M.J."/>
            <person name="Burrell A."/>
            <person name="Roof S."/>
            <person name="Strawn L."/>
            <person name="Fortes E.D."/>
            <person name="Nightingale K.K."/>
            <person name="Kephart D."/>
            <person name="Wiedmann M."/>
        </authorList>
    </citation>
    <scope>NUCLEOTIDE SEQUENCE [LARGE SCALE GENOMIC DNA]</scope>
    <source>
        <strain evidence="3 4">FSL S10-1204</strain>
    </source>
</reference>
<accession>W7D0I3</accession>
<dbReference type="Proteomes" id="UP000019248">
    <property type="component" value="Unassembled WGS sequence"/>
</dbReference>
<dbReference type="PANTHER" id="PTHR13947">
    <property type="entry name" value="GNAT FAMILY N-ACETYLTRANSFERASE"/>
    <property type="match status" value="1"/>
</dbReference>
<dbReference type="Pfam" id="PF00583">
    <property type="entry name" value="Acetyltransf_1"/>
    <property type="match status" value="1"/>
</dbReference>
<keyword evidence="4" id="KW-1185">Reference proteome</keyword>
<dbReference type="CDD" id="cd04301">
    <property type="entry name" value="NAT_SF"/>
    <property type="match status" value="1"/>
</dbReference>
<dbReference type="PANTHER" id="PTHR13947:SF37">
    <property type="entry name" value="LD18367P"/>
    <property type="match status" value="1"/>
</dbReference>
<protein>
    <submittedName>
        <fullName evidence="3">N-acetyltransferase GCN5</fullName>
    </submittedName>
</protein>
<dbReference type="InterPro" id="IPR016181">
    <property type="entry name" value="Acyl_CoA_acyltransferase"/>
</dbReference>
<dbReference type="PATRIC" id="fig|1265816.5.peg.1113"/>